<feature type="region of interest" description="Disordered" evidence="1">
    <location>
        <begin position="63"/>
        <end position="104"/>
    </location>
</feature>
<dbReference type="AlphaFoldDB" id="A0A6G0HPJ7"/>
<evidence type="ECO:0000256" key="1">
    <source>
        <dbReference type="SAM" id="MobiDB-lite"/>
    </source>
</evidence>
<accession>A0A6G0HPJ7</accession>
<dbReference type="EMBL" id="REGW02000020">
    <property type="protein sequence ID" value="KAE8281125.1"/>
    <property type="molecule type" value="Genomic_DNA"/>
</dbReference>
<name>A0A6G0HPJ7_LARCR</name>
<keyword evidence="3" id="KW-1185">Reference proteome</keyword>
<dbReference type="Proteomes" id="UP000424527">
    <property type="component" value="Unassembled WGS sequence"/>
</dbReference>
<feature type="compositionally biased region" description="Basic and acidic residues" evidence="1">
    <location>
        <begin position="63"/>
        <end position="74"/>
    </location>
</feature>
<reference evidence="2 3" key="1">
    <citation type="submission" date="2019-07" db="EMBL/GenBank/DDBJ databases">
        <title>Chromosome genome assembly for large yellow croaker.</title>
        <authorList>
            <person name="Xiao S."/>
        </authorList>
    </citation>
    <scope>NUCLEOTIDE SEQUENCE [LARGE SCALE GENOMIC DNA]</scope>
    <source>
        <strain evidence="2">JMULYC20181020</strain>
        <tissue evidence="2">Muscle</tissue>
    </source>
</reference>
<evidence type="ECO:0000313" key="2">
    <source>
        <dbReference type="EMBL" id="KAE8281125.1"/>
    </source>
</evidence>
<gene>
    <name evidence="2" type="ORF">D5F01_LYC20099</name>
</gene>
<comment type="caution">
    <text evidence="2">The sequence shown here is derived from an EMBL/GenBank/DDBJ whole genome shotgun (WGS) entry which is preliminary data.</text>
</comment>
<proteinExistence type="predicted"/>
<sequence>MSSTILSERGVRTLPLAADRRGRDGGGRRVIGAAWELCVGTQFLHHSGQLGFMRSLSNCLRDFQQHLDPPDRGSEGGAAGKPASWRQQQLLRRSERRRLPARELPARELQARELQARELQARELQARELQARELQARELQARELQARELQARELSRVSAL</sequence>
<evidence type="ECO:0000313" key="3">
    <source>
        <dbReference type="Proteomes" id="UP000424527"/>
    </source>
</evidence>
<organism evidence="2 3">
    <name type="scientific">Larimichthys crocea</name>
    <name type="common">Large yellow croaker</name>
    <name type="synonym">Pseudosciaena crocea</name>
    <dbReference type="NCBI Taxonomy" id="215358"/>
    <lineage>
        <taxon>Eukaryota</taxon>
        <taxon>Metazoa</taxon>
        <taxon>Chordata</taxon>
        <taxon>Craniata</taxon>
        <taxon>Vertebrata</taxon>
        <taxon>Euteleostomi</taxon>
        <taxon>Actinopterygii</taxon>
        <taxon>Neopterygii</taxon>
        <taxon>Teleostei</taxon>
        <taxon>Neoteleostei</taxon>
        <taxon>Acanthomorphata</taxon>
        <taxon>Eupercaria</taxon>
        <taxon>Sciaenidae</taxon>
        <taxon>Larimichthys</taxon>
    </lineage>
</organism>
<protein>
    <submittedName>
        <fullName evidence="2">Uncharacterized protein</fullName>
    </submittedName>
</protein>